<dbReference type="PROSITE" id="PS50846">
    <property type="entry name" value="HMA_2"/>
    <property type="match status" value="1"/>
</dbReference>
<organism evidence="3 4">
    <name type="scientific">Siculibacillus lacustris</name>
    <dbReference type="NCBI Taxonomy" id="1549641"/>
    <lineage>
        <taxon>Bacteria</taxon>
        <taxon>Pseudomonadati</taxon>
        <taxon>Pseudomonadota</taxon>
        <taxon>Alphaproteobacteria</taxon>
        <taxon>Hyphomicrobiales</taxon>
        <taxon>Ancalomicrobiaceae</taxon>
        <taxon>Siculibacillus</taxon>
    </lineage>
</organism>
<dbReference type="InterPro" id="IPR036163">
    <property type="entry name" value="HMA_dom_sf"/>
</dbReference>
<dbReference type="Proteomes" id="UP000292781">
    <property type="component" value="Unassembled WGS sequence"/>
</dbReference>
<evidence type="ECO:0000256" key="1">
    <source>
        <dbReference type="ARBA" id="ARBA00022723"/>
    </source>
</evidence>
<dbReference type="CDD" id="cd00371">
    <property type="entry name" value="HMA"/>
    <property type="match status" value="1"/>
</dbReference>
<comment type="caution">
    <text evidence="3">The sequence shown here is derived from an EMBL/GenBank/DDBJ whole genome shotgun (WGS) entry which is preliminary data.</text>
</comment>
<sequence length="64" mass="6548">MLTLDVDGMTCMGCVRSVKAALEKADPSAKVEIDLASGRVEIEGAIAAPAARQAIEAAGFDVRG</sequence>
<evidence type="ECO:0000259" key="2">
    <source>
        <dbReference type="PROSITE" id="PS50846"/>
    </source>
</evidence>
<proteinExistence type="predicted"/>
<dbReference type="SUPFAM" id="SSF55008">
    <property type="entry name" value="HMA, heavy metal-associated domain"/>
    <property type="match status" value="1"/>
</dbReference>
<evidence type="ECO:0000313" key="3">
    <source>
        <dbReference type="EMBL" id="TBW37228.1"/>
    </source>
</evidence>
<gene>
    <name evidence="3" type="ORF">EYW49_12255</name>
</gene>
<evidence type="ECO:0000313" key="4">
    <source>
        <dbReference type="Proteomes" id="UP000292781"/>
    </source>
</evidence>
<accession>A0A4Q9VNJ1</accession>
<dbReference type="InterPro" id="IPR017969">
    <property type="entry name" value="Heavy-metal-associated_CS"/>
</dbReference>
<dbReference type="OrthoDB" id="9801832at2"/>
<keyword evidence="4" id="KW-1185">Reference proteome</keyword>
<dbReference type="Gene3D" id="3.30.70.100">
    <property type="match status" value="1"/>
</dbReference>
<keyword evidence="1" id="KW-0479">Metal-binding</keyword>
<dbReference type="EMBL" id="SJFN01000016">
    <property type="protein sequence ID" value="TBW37228.1"/>
    <property type="molecule type" value="Genomic_DNA"/>
</dbReference>
<dbReference type="PROSITE" id="PS01047">
    <property type="entry name" value="HMA_1"/>
    <property type="match status" value="1"/>
</dbReference>
<dbReference type="AlphaFoldDB" id="A0A4Q9VNJ1"/>
<feature type="domain" description="HMA" evidence="2">
    <location>
        <begin position="1"/>
        <end position="63"/>
    </location>
</feature>
<dbReference type="Pfam" id="PF00403">
    <property type="entry name" value="HMA"/>
    <property type="match status" value="1"/>
</dbReference>
<dbReference type="GO" id="GO:0046872">
    <property type="term" value="F:metal ion binding"/>
    <property type="evidence" value="ECO:0007669"/>
    <property type="project" value="UniProtKB-KW"/>
</dbReference>
<reference evidence="3 4" key="1">
    <citation type="submission" date="2019-02" db="EMBL/GenBank/DDBJ databases">
        <title>Siculibacillus lacustris gen. nov., sp. nov., a new rosette-forming bacterium isolated from a freshwater crater lake (Lake St. Ana, Romania).</title>
        <authorList>
            <person name="Felfoldi T."/>
            <person name="Marton Z."/>
            <person name="Szabo A."/>
            <person name="Mentes A."/>
            <person name="Boka K."/>
            <person name="Marialigeti K."/>
            <person name="Mathe I."/>
            <person name="Koncz M."/>
            <person name="Schumann P."/>
            <person name="Toth E."/>
        </authorList>
    </citation>
    <scope>NUCLEOTIDE SEQUENCE [LARGE SCALE GENOMIC DNA]</scope>
    <source>
        <strain evidence="3 4">SA-279</strain>
    </source>
</reference>
<dbReference type="RefSeq" id="WP_131309864.1">
    <property type="nucleotide sequence ID" value="NZ_SJFN01000016.1"/>
</dbReference>
<dbReference type="InterPro" id="IPR006121">
    <property type="entry name" value="HMA_dom"/>
</dbReference>
<protein>
    <submittedName>
        <fullName evidence="3">Heavy-metal-associated domain-containing protein</fullName>
    </submittedName>
</protein>
<name>A0A4Q9VNJ1_9HYPH</name>